<name>A0A226DZC6_FOLCA</name>
<evidence type="ECO:0000313" key="21">
    <source>
        <dbReference type="Proteomes" id="UP000198287"/>
    </source>
</evidence>
<feature type="transmembrane region" description="Helical" evidence="18">
    <location>
        <begin position="1025"/>
        <end position="1048"/>
    </location>
</feature>
<dbReference type="EC" id="4.6.1.1" evidence="4"/>
<feature type="region of interest" description="Disordered" evidence="17">
    <location>
        <begin position="1862"/>
        <end position="1889"/>
    </location>
</feature>
<feature type="transmembrane region" description="Helical" evidence="18">
    <location>
        <begin position="247"/>
        <end position="269"/>
    </location>
</feature>
<keyword evidence="9" id="KW-0067">ATP-binding</keyword>
<feature type="domain" description="Guanylate cyclase" evidence="19">
    <location>
        <begin position="2152"/>
        <end position="2292"/>
    </location>
</feature>
<evidence type="ECO:0000256" key="14">
    <source>
        <dbReference type="ARBA" id="ARBA00023180"/>
    </source>
</evidence>
<keyword evidence="14" id="KW-0325">Glycoprotein</keyword>
<feature type="transmembrane region" description="Helical" evidence="18">
    <location>
        <begin position="2003"/>
        <end position="2021"/>
    </location>
</feature>
<reference evidence="20 21" key="1">
    <citation type="submission" date="2015-12" db="EMBL/GenBank/DDBJ databases">
        <title>The genome of Folsomia candida.</title>
        <authorList>
            <person name="Faddeeva A."/>
            <person name="Derks M.F."/>
            <person name="Anvar Y."/>
            <person name="Smit S."/>
            <person name="Van Straalen N."/>
            <person name="Roelofs D."/>
        </authorList>
    </citation>
    <scope>NUCLEOTIDE SEQUENCE [LARGE SCALE GENOMIC DNA]</scope>
    <source>
        <strain evidence="20 21">VU population</strain>
        <tissue evidence="20">Whole body</tissue>
    </source>
</reference>
<feature type="compositionally biased region" description="Basic and acidic residues" evidence="17">
    <location>
        <begin position="2397"/>
        <end position="2406"/>
    </location>
</feature>
<feature type="region of interest" description="Disordered" evidence="17">
    <location>
        <begin position="25"/>
        <end position="100"/>
    </location>
</feature>
<feature type="transmembrane region" description="Helical" evidence="18">
    <location>
        <begin position="979"/>
        <end position="999"/>
    </location>
</feature>
<dbReference type="FunFam" id="3.30.70.1230:FF:000001">
    <property type="entry name" value="Adenylate cyclase"/>
    <property type="match status" value="1"/>
</dbReference>
<comment type="caution">
    <text evidence="20">The sequence shown here is derived from an EMBL/GenBank/DDBJ whole genome shotgun (WGS) entry which is preliminary data.</text>
</comment>
<feature type="compositionally biased region" description="Polar residues" evidence="17">
    <location>
        <begin position="25"/>
        <end position="49"/>
    </location>
</feature>
<evidence type="ECO:0000259" key="19">
    <source>
        <dbReference type="PROSITE" id="PS50125"/>
    </source>
</evidence>
<dbReference type="GO" id="GO:0006171">
    <property type="term" value="P:cAMP biosynthetic process"/>
    <property type="evidence" value="ECO:0007669"/>
    <property type="project" value="UniProtKB-KW"/>
</dbReference>
<evidence type="ECO:0000256" key="7">
    <source>
        <dbReference type="ARBA" id="ARBA00022737"/>
    </source>
</evidence>
<feature type="transmembrane region" description="Helical" evidence="18">
    <location>
        <begin position="2065"/>
        <end position="2083"/>
    </location>
</feature>
<dbReference type="PROSITE" id="PS00452">
    <property type="entry name" value="GUANYLATE_CYCLASE_1"/>
    <property type="match status" value="1"/>
</dbReference>
<feature type="compositionally biased region" description="Basic and acidic residues" evidence="17">
    <location>
        <begin position="1415"/>
        <end position="1424"/>
    </location>
</feature>
<evidence type="ECO:0000256" key="9">
    <source>
        <dbReference type="ARBA" id="ARBA00022840"/>
    </source>
</evidence>
<dbReference type="PANTHER" id="PTHR45627:SF1">
    <property type="entry name" value="ADENYLATE CYCLASE TYPE 8"/>
    <property type="match status" value="1"/>
</dbReference>
<dbReference type="Pfam" id="PF16214">
    <property type="entry name" value="AC_N"/>
    <property type="match status" value="1"/>
</dbReference>
<evidence type="ECO:0000256" key="4">
    <source>
        <dbReference type="ARBA" id="ARBA00012201"/>
    </source>
</evidence>
<evidence type="ECO:0000256" key="10">
    <source>
        <dbReference type="ARBA" id="ARBA00022842"/>
    </source>
</evidence>
<feature type="compositionally biased region" description="Polar residues" evidence="17">
    <location>
        <begin position="1731"/>
        <end position="1743"/>
    </location>
</feature>
<feature type="domain" description="Guanylate cyclase" evidence="19">
    <location>
        <begin position="429"/>
        <end position="557"/>
    </location>
</feature>
<evidence type="ECO:0000256" key="8">
    <source>
        <dbReference type="ARBA" id="ARBA00022741"/>
    </source>
</evidence>
<feature type="region of interest" description="Disordered" evidence="17">
    <location>
        <begin position="1327"/>
        <end position="1356"/>
    </location>
</feature>
<feature type="region of interest" description="Disordered" evidence="17">
    <location>
        <begin position="1401"/>
        <end position="1447"/>
    </location>
</feature>
<evidence type="ECO:0000256" key="12">
    <source>
        <dbReference type="ARBA" id="ARBA00022998"/>
    </source>
</evidence>
<feature type="compositionally biased region" description="Low complexity" evidence="17">
    <location>
        <begin position="1863"/>
        <end position="1889"/>
    </location>
</feature>
<dbReference type="InterPro" id="IPR018297">
    <property type="entry name" value="A/G_cyclase_CS"/>
</dbReference>
<dbReference type="EMBL" id="LNIX01000009">
    <property type="protein sequence ID" value="OXA50378.1"/>
    <property type="molecule type" value="Genomic_DNA"/>
</dbReference>
<dbReference type="GO" id="GO:0035556">
    <property type="term" value="P:intracellular signal transduction"/>
    <property type="evidence" value="ECO:0007669"/>
    <property type="project" value="InterPro"/>
</dbReference>
<dbReference type="STRING" id="158441.A0A226DZC6"/>
<feature type="region of interest" description="Disordered" evidence="17">
    <location>
        <begin position="759"/>
        <end position="818"/>
    </location>
</feature>
<feature type="transmembrane region" description="Helical" evidence="18">
    <location>
        <begin position="2028"/>
        <end position="2045"/>
    </location>
</feature>
<keyword evidence="15 16" id="KW-0456">Lyase</keyword>
<keyword evidence="10" id="KW-0460">Magnesium</keyword>
<keyword evidence="6" id="KW-0479">Metal-binding</keyword>
<comment type="similarity">
    <text evidence="16">Belongs to the adenylyl cyclase class-4/guanylyl cyclase family.</text>
</comment>
<evidence type="ECO:0000256" key="3">
    <source>
        <dbReference type="ARBA" id="ARBA00004141"/>
    </source>
</evidence>
<feature type="compositionally biased region" description="Basic and acidic residues" evidence="17">
    <location>
        <begin position="1333"/>
        <end position="1349"/>
    </location>
</feature>
<dbReference type="CDD" id="cd07302">
    <property type="entry name" value="CHD"/>
    <property type="match status" value="2"/>
</dbReference>
<dbReference type="InterPro" id="IPR001054">
    <property type="entry name" value="A/G_cyclase"/>
</dbReference>
<keyword evidence="5 18" id="KW-0812">Transmembrane</keyword>
<feature type="compositionally biased region" description="Polar residues" evidence="17">
    <location>
        <begin position="1267"/>
        <end position="1277"/>
    </location>
</feature>
<feature type="region of interest" description="Disordered" evidence="17">
    <location>
        <begin position="1766"/>
        <end position="1791"/>
    </location>
</feature>
<keyword evidence="11 18" id="KW-1133">Transmembrane helix</keyword>
<dbReference type="PROSITE" id="PS50125">
    <property type="entry name" value="GUANYLATE_CYCLASE_2"/>
    <property type="match status" value="2"/>
</dbReference>
<feature type="compositionally biased region" description="Polar residues" evidence="17">
    <location>
        <begin position="1955"/>
        <end position="1964"/>
    </location>
</feature>
<dbReference type="Pfam" id="PF06327">
    <property type="entry name" value="Adcy_cons_dom"/>
    <property type="match status" value="1"/>
</dbReference>
<dbReference type="InterPro" id="IPR009398">
    <property type="entry name" value="Adcy_conserved_dom"/>
</dbReference>
<evidence type="ECO:0000256" key="13">
    <source>
        <dbReference type="ARBA" id="ARBA00023136"/>
    </source>
</evidence>
<dbReference type="Proteomes" id="UP000198287">
    <property type="component" value="Unassembled WGS sequence"/>
</dbReference>
<feature type="region of interest" description="Disordered" evidence="17">
    <location>
        <begin position="2374"/>
        <end position="2406"/>
    </location>
</feature>
<organism evidence="20 21">
    <name type="scientific">Folsomia candida</name>
    <name type="common">Springtail</name>
    <dbReference type="NCBI Taxonomy" id="158441"/>
    <lineage>
        <taxon>Eukaryota</taxon>
        <taxon>Metazoa</taxon>
        <taxon>Ecdysozoa</taxon>
        <taxon>Arthropoda</taxon>
        <taxon>Hexapoda</taxon>
        <taxon>Collembola</taxon>
        <taxon>Entomobryomorpha</taxon>
        <taxon>Isotomoidea</taxon>
        <taxon>Isotomidae</taxon>
        <taxon>Proisotominae</taxon>
        <taxon>Folsomia</taxon>
    </lineage>
</organism>
<feature type="compositionally biased region" description="Polar residues" evidence="17">
    <location>
        <begin position="2384"/>
        <end position="2393"/>
    </location>
</feature>
<evidence type="ECO:0000256" key="6">
    <source>
        <dbReference type="ARBA" id="ARBA00022723"/>
    </source>
</evidence>
<comment type="catalytic activity">
    <reaction evidence="1">
        <text>ATP = 3',5'-cyclic AMP + diphosphate</text>
        <dbReference type="Rhea" id="RHEA:15389"/>
        <dbReference type="ChEBI" id="CHEBI:30616"/>
        <dbReference type="ChEBI" id="CHEBI:33019"/>
        <dbReference type="ChEBI" id="CHEBI:58165"/>
        <dbReference type="EC" id="4.6.1.1"/>
    </reaction>
</comment>
<evidence type="ECO:0000256" key="15">
    <source>
        <dbReference type="ARBA" id="ARBA00023239"/>
    </source>
</evidence>
<feature type="compositionally biased region" description="Polar residues" evidence="17">
    <location>
        <begin position="1404"/>
        <end position="1414"/>
    </location>
</feature>
<feature type="compositionally biased region" description="Low complexity" evidence="17">
    <location>
        <begin position="1240"/>
        <end position="1254"/>
    </location>
</feature>
<comment type="cofactor">
    <cofactor evidence="2">
        <name>Mg(2+)</name>
        <dbReference type="ChEBI" id="CHEBI:18420"/>
    </cofactor>
</comment>
<evidence type="ECO:0000256" key="5">
    <source>
        <dbReference type="ARBA" id="ARBA00022692"/>
    </source>
</evidence>
<feature type="region of interest" description="Disordered" evidence="17">
    <location>
        <begin position="1708"/>
        <end position="1743"/>
    </location>
</feature>
<feature type="transmembrane region" description="Helical" evidence="18">
    <location>
        <begin position="955"/>
        <end position="973"/>
    </location>
</feature>
<gene>
    <name evidence="20" type="ORF">Fcan01_14748</name>
</gene>
<evidence type="ECO:0000256" key="17">
    <source>
        <dbReference type="SAM" id="MobiDB-lite"/>
    </source>
</evidence>
<dbReference type="Gene3D" id="3.30.70.1230">
    <property type="entry name" value="Nucleotide cyclase"/>
    <property type="match status" value="2"/>
</dbReference>
<keyword evidence="21" id="KW-1185">Reference proteome</keyword>
<evidence type="ECO:0000256" key="11">
    <source>
        <dbReference type="ARBA" id="ARBA00022989"/>
    </source>
</evidence>
<feature type="region of interest" description="Disordered" evidence="17">
    <location>
        <begin position="702"/>
        <end position="727"/>
    </location>
</feature>
<proteinExistence type="inferred from homology"/>
<dbReference type="GO" id="GO:0007189">
    <property type="term" value="P:adenylate cyclase-activating G protein-coupled receptor signaling pathway"/>
    <property type="evidence" value="ECO:0007669"/>
    <property type="project" value="TreeGrafter"/>
</dbReference>
<dbReference type="OrthoDB" id="2107370at2759"/>
<dbReference type="SMART" id="SM00044">
    <property type="entry name" value="CYCc"/>
    <property type="match status" value="2"/>
</dbReference>
<dbReference type="GO" id="GO:0004016">
    <property type="term" value="F:adenylate cyclase activity"/>
    <property type="evidence" value="ECO:0007669"/>
    <property type="project" value="UniProtKB-EC"/>
</dbReference>
<dbReference type="GO" id="GO:0005524">
    <property type="term" value="F:ATP binding"/>
    <property type="evidence" value="ECO:0007669"/>
    <property type="project" value="UniProtKB-KW"/>
</dbReference>
<dbReference type="InterPro" id="IPR032628">
    <property type="entry name" value="AC_N"/>
</dbReference>
<dbReference type="OMA" id="NDYELAP"/>
<feature type="transmembrane region" description="Helical" evidence="18">
    <location>
        <begin position="276"/>
        <end position="292"/>
    </location>
</feature>
<evidence type="ECO:0000313" key="20">
    <source>
        <dbReference type="EMBL" id="OXA50378.1"/>
    </source>
</evidence>
<sequence>MSESKVKALPFFPFQEDKLEEATTSFTGISDPNCNPTWGQATPLMTSIDSADHRRNSTMPSTQDASAIPPAENAGGGGGSGQGSPKTNPDRGGDESGMESDTLTYRGIYLPTLTNRFSDKKLETAYERYACRQLQESLCTLNFIDLLIKVVTLVLTYYLSGGESSAARRDTTVGPPVSVLSGGRNGGFGLVGGCDNFSSARLSDNVTELSTEYENRVSELIVWTGVGASANILLIALAFWVRFANLYLHWGALATWCLLFLQGFIGIILKINNPSAVFWYILFSIFVTYTMLPMPLWWSAIASFVTATVHIGFSVWANSWTCSPDLLNNTNCAPRVATADVLLFLGINLGALYTRFLTDRGQRNAFLETRRYLQMHFRTKKENEKQERLLLSVLPHFVAQELVKDLAMADDLNSLQFHKIYLHRYENVSILFADVKGFTELASSCSAQELVRILNDLFGRFDKLATETNCLRIKLLGDCYYCVSGLPDTRPDHAMCCVELGLHMIRAIKHVRLSNRVKNLDMRIGVHSGSVLCGVLGLRKWEQSGIAGRVHISKRTLECLHSNNNFYEVEEGNGHLRDSFLKRRIDKLSQLLWDTNTREKTNFPGSSSAQVAEKVLKTRLIANSESIFRPVLNRNFPGPDSVRRRRVGRVGRIAITFEEWIRWGEEDLSHMDGSISLMISLLSHVKCMKAVAKEHNVQTYFIKRDEPMRPRRRERKRSPQDQGSSSCLLNLRNPSLILNAGLLASSMELAASALTNLAEGDSTHSKNEKDNKEINNKEAKNKRLSANSSQIQNGSVQPNIYTPDSRSQSQTELSFGDENHQNVSNNLIYLKVMDDGLGSSSSLSKENETVRIDSAKKNFHEVYQVLTQSWSLERSGGDPTDQRGSDYDGTNNSNRSRTWSSEVDEMDYLMDHCIAIDSNRRMQKQFIKRTLLTFVLPEMELEFCQLKEDTFKSNILCVFVIWLFTAASLAIMIPTEAMTISTLAIATLLLCCCLVLVMANEFPSLPAKIVNLSDTFSICRKHRSLFVVFIISTLAIATGLNILSFSTFTLQLRTGSSAIPIAHGGDEMAAGVSGGGISHSSSSDPNANSTAINLLGIPSSFETLTPSKSSSSSSSETTGVTTPGIKLLIPLLYIILASLFDGNSAPLLTARKPPPPNSYLSNSSFLTTHRLSRLQNRVEASLDLFNNKSGSSAFPFSSTNNTIMTSATSLSNATLPQIRPGEGAQSLETYSSLTDVDVGSTNASSSSNTFTTTSPRLNLNYYPDPSSAVSSTKNNNESSSVLVKDNSSSSASPSILLPATKPLTTLQPQSDIRVVNFSLFSPFALSSPSPLNKSEKNDSEGKSRSRRDTICTNDTAKQQLKFNEKLDYNHKKYSGIPSNTGLDTFRSLDHNFKKDKFAVASPKINKSLNQTPQTSRERKKERGVRTGKFADFPSKPREKDADFDSTPATNNKYLGSVTDLGNNMRGKIVKSLGKNEPVELRRVLLDTAEVAPNTFTATDPAGPLSGGGTKDYAKPYEDSPKSSHFPTTISFTFAPVTQTNNFHRAVVQRHADNFRTTKYYNNHPPIIPTSANTNTLVKSVAGAKSNSTIPPANVLLPTASAAFPTITTTNPAPSAAALLLSGRLSPPVNYFSFSNLNGMNSQKVKTNSHNLSFPSMEELPRGRSKRAVFTTIMPGWHSSNSSTEPERDKSLFSLKLDKLLLLRHQNQNGDTTNVDDIKRVVPQFKSRRTPRSNNAKNDNYSPDINRNSWMNNLGNLVAILSPLSPTSPPSSTAMRKGRLTTSASLPQNEWGVGRPGLLTSITKLRAKRSNYPTSSTSTHNKSLKGVYDFSTKSFSTLATSSTPSSSSNDNYYFTSNTNRKVATTTSNQNPSSSQRFHSNSPNDDNYSNSLDHRKQWVTMKPPMTGESGGGVSTWSKFGGGGGGGSSIKIDGGSINVISSSPSAANEHDELYPFNKSKNSASDKFSSVDESEDKANSSGMSADNNDTTNVIEFGSNLCLDSHHYIVYSWILCMVALAAFLKLNFLVKASITVLMAIVYNLLIFIPYKELFLDEFLQDENSQSGQIPTRYKLTMMIILFVIVVLYHSRLVEVTSRLDFLWKKQAESELGDMKEVRTYNSQLLRNILPDHVAMHFLLAEERRLDELYAQDFKMASVMFASIPKFIDFYSEDVNKGIECIRLLNEIVVDFDELLDERRFGSIEKIKTVASTYMACSGLNPTDQMDGERDNCQHLCTLVDFAFEMKEKLEELNRHAFNNFKLRIGISCGPVVAGVIGARKPCFDVWGNTVNEASRMDSTGIPDSIQVTKDTAQILEKNGYDLEYRGLVPVKGKGEMEIFFVRGRPKTPFRMYESGGSQNRKSLAAVVFGMVQARRRQTFRGKGPADILTSASPKQSRVGSYRRSENNAKDV</sequence>
<feature type="compositionally biased region" description="Polar residues" evidence="17">
    <location>
        <begin position="784"/>
        <end position="813"/>
    </location>
</feature>
<evidence type="ECO:0000256" key="2">
    <source>
        <dbReference type="ARBA" id="ARBA00001946"/>
    </source>
</evidence>
<dbReference type="GO" id="GO:0046872">
    <property type="term" value="F:metal ion binding"/>
    <property type="evidence" value="ECO:0007669"/>
    <property type="project" value="UniProtKB-KW"/>
</dbReference>
<evidence type="ECO:0000256" key="16">
    <source>
        <dbReference type="RuleBase" id="RU000405"/>
    </source>
</evidence>
<keyword evidence="12" id="KW-0115">cAMP biosynthesis</keyword>
<comment type="subcellular location">
    <subcellularLocation>
        <location evidence="3">Membrane</location>
        <topology evidence="3">Multi-pass membrane protein</topology>
    </subcellularLocation>
</comment>
<feature type="region of interest" description="Disordered" evidence="17">
    <location>
        <begin position="873"/>
        <end position="897"/>
    </location>
</feature>
<keyword evidence="8" id="KW-0547">Nucleotide-binding</keyword>
<keyword evidence="13 18" id="KW-0472">Membrane</keyword>
<protein>
    <recommendedName>
        <fullName evidence="4">adenylate cyclase</fullName>
        <ecNumber evidence="4">4.6.1.1</ecNumber>
    </recommendedName>
</protein>
<keyword evidence="7" id="KW-0677">Repeat</keyword>
<dbReference type="Pfam" id="PF00211">
    <property type="entry name" value="Guanylate_cyc"/>
    <property type="match status" value="2"/>
</dbReference>
<feature type="compositionally biased region" description="Basic and acidic residues" evidence="17">
    <location>
        <begin position="761"/>
        <end position="781"/>
    </location>
</feature>
<accession>A0A226DZC6</accession>
<feature type="region of interest" description="Disordered" evidence="17">
    <location>
        <begin position="1948"/>
        <end position="1982"/>
    </location>
</feature>
<feature type="region of interest" description="Disordered" evidence="17">
    <location>
        <begin position="1239"/>
        <end position="1295"/>
    </location>
</feature>
<evidence type="ECO:0000256" key="1">
    <source>
        <dbReference type="ARBA" id="ARBA00001593"/>
    </source>
</evidence>
<dbReference type="SUPFAM" id="SSF55073">
    <property type="entry name" value="Nucleotide cyclase"/>
    <property type="match status" value="2"/>
</dbReference>
<evidence type="ECO:0000256" key="18">
    <source>
        <dbReference type="SAM" id="Phobius"/>
    </source>
</evidence>
<dbReference type="InterPro" id="IPR029787">
    <property type="entry name" value="Nucleotide_cyclase"/>
</dbReference>
<dbReference type="PANTHER" id="PTHR45627">
    <property type="entry name" value="ADENYLATE CYCLASE TYPE 1"/>
    <property type="match status" value="1"/>
</dbReference>
<feature type="compositionally biased region" description="Low complexity" evidence="17">
    <location>
        <begin position="1278"/>
        <end position="1295"/>
    </location>
</feature>
<dbReference type="GO" id="GO:0005886">
    <property type="term" value="C:plasma membrane"/>
    <property type="evidence" value="ECO:0007669"/>
    <property type="project" value="InterPro"/>
</dbReference>
<feature type="transmembrane region" description="Helical" evidence="18">
    <location>
        <begin position="220"/>
        <end position="241"/>
    </location>
</feature>